<reference evidence="1" key="1">
    <citation type="journal article" date="2021" name="PeerJ">
        <title>Extensive microbial diversity within the chicken gut microbiome revealed by metagenomics and culture.</title>
        <authorList>
            <person name="Gilroy R."/>
            <person name="Ravi A."/>
            <person name="Getino M."/>
            <person name="Pursley I."/>
            <person name="Horton D.L."/>
            <person name="Alikhan N.F."/>
            <person name="Baker D."/>
            <person name="Gharbi K."/>
            <person name="Hall N."/>
            <person name="Watson M."/>
            <person name="Adriaenssens E.M."/>
            <person name="Foster-Nyarko E."/>
            <person name="Jarju S."/>
            <person name="Secka A."/>
            <person name="Antonio M."/>
            <person name="Oren A."/>
            <person name="Chaudhuri R.R."/>
            <person name="La Ragione R."/>
            <person name="Hildebrand F."/>
            <person name="Pallen M.J."/>
        </authorList>
    </citation>
    <scope>NUCLEOTIDE SEQUENCE</scope>
    <source>
        <strain evidence="1">ChiGjej1B1-98</strain>
    </source>
</reference>
<comment type="caution">
    <text evidence="1">The sequence shown here is derived from an EMBL/GenBank/DDBJ whole genome shotgun (WGS) entry which is preliminary data.</text>
</comment>
<dbReference type="Proteomes" id="UP000824005">
    <property type="component" value="Unassembled WGS sequence"/>
</dbReference>
<name>A0A9D1YXF6_9MICO</name>
<gene>
    <name evidence="1" type="ORF">H9830_12485</name>
</gene>
<dbReference type="PROSITE" id="PS51257">
    <property type="entry name" value="PROKAR_LIPOPROTEIN"/>
    <property type="match status" value="1"/>
</dbReference>
<organism evidence="1 2">
    <name type="scientific">Candidatus Agrococcus pullicola</name>
    <dbReference type="NCBI Taxonomy" id="2838429"/>
    <lineage>
        <taxon>Bacteria</taxon>
        <taxon>Bacillati</taxon>
        <taxon>Actinomycetota</taxon>
        <taxon>Actinomycetes</taxon>
        <taxon>Micrococcales</taxon>
        <taxon>Microbacteriaceae</taxon>
        <taxon>Agrococcus</taxon>
    </lineage>
</organism>
<protein>
    <recommendedName>
        <fullName evidence="3">Lipoprotein</fullName>
    </recommendedName>
</protein>
<reference evidence="1" key="2">
    <citation type="submission" date="2021-04" db="EMBL/GenBank/DDBJ databases">
        <authorList>
            <person name="Gilroy R."/>
        </authorList>
    </citation>
    <scope>NUCLEOTIDE SEQUENCE</scope>
    <source>
        <strain evidence="1">ChiGjej1B1-98</strain>
    </source>
</reference>
<evidence type="ECO:0008006" key="3">
    <source>
        <dbReference type="Google" id="ProtNLM"/>
    </source>
</evidence>
<dbReference type="EMBL" id="DXDC01000377">
    <property type="protein sequence ID" value="HIY67078.1"/>
    <property type="molecule type" value="Genomic_DNA"/>
</dbReference>
<proteinExistence type="predicted"/>
<dbReference type="AlphaFoldDB" id="A0A9D1YXF6"/>
<evidence type="ECO:0000313" key="1">
    <source>
        <dbReference type="EMBL" id="HIY67078.1"/>
    </source>
</evidence>
<sequence>MRERTNAGGPWRARSRILAAGAVTGLLTMAGISGCVFLPDVTGTPDVSPEGQISFACALASHVSEERGDVAEWGSFIGEDANPGVSELAAAASLVGAVAGYTLPDHPELSESGTLVIQGIVRVDEAAIADGLDQMISACDGADTGGQADVSQEGQGAYACALAEYVIAEHGESSTWGTLGEEPAWHLAGSVGALFGGANAYVLPEYESQAESGNNLVSGVGRLDGETIDAELAAVVAECDS</sequence>
<evidence type="ECO:0000313" key="2">
    <source>
        <dbReference type="Proteomes" id="UP000824005"/>
    </source>
</evidence>
<accession>A0A9D1YXF6</accession>